<reference evidence="3" key="4">
    <citation type="submission" date="2021-10" db="EMBL/GenBank/DDBJ databases">
        <title>Collection of gut derived symbiotic bacterial strains cultured from healthy donors.</title>
        <authorList>
            <person name="Lin H."/>
            <person name="Littmann E."/>
            <person name="Kohout C."/>
            <person name="Pamer E.G."/>
        </authorList>
    </citation>
    <scope>NUCLEOTIDE SEQUENCE</scope>
    <source>
        <strain evidence="3">DFI.5.2</strain>
    </source>
</reference>
<dbReference type="PANTHER" id="PTHR36179">
    <property type="entry name" value="LUD_DOM DOMAIN-CONTAINING PROTEIN"/>
    <property type="match status" value="1"/>
</dbReference>
<evidence type="ECO:0000259" key="1">
    <source>
        <dbReference type="Pfam" id="PF02589"/>
    </source>
</evidence>
<dbReference type="InterPro" id="IPR037171">
    <property type="entry name" value="NagB/RpiA_transferase-like"/>
</dbReference>
<gene>
    <name evidence="5" type="ORF">C7U54_13460</name>
    <name evidence="2" type="ORF">Fi14EGH31_20500</name>
    <name evidence="3" type="ORF">LJD74_00185</name>
    <name evidence="4" type="ORF">NE542_10250</name>
</gene>
<accession>A0A2T3FL96</accession>
<dbReference type="GeneID" id="70580491"/>
<dbReference type="PANTHER" id="PTHR36179:SF2">
    <property type="entry name" value="LUD DOMAIN-CONTAINING PROTEIN"/>
    <property type="match status" value="1"/>
</dbReference>
<reference evidence="2" key="2">
    <citation type="journal article" date="2020" name="Microbiol. Resour. Announc.">
        <title>Complete Genome Sequence of Faecalibacillus intestinalis JCM 34082, Isolated from Feces from a Healthy Japanese Female.</title>
        <authorList>
            <person name="Sakamoto M."/>
            <person name="Ikeyama N."/>
            <person name="Toyoda A."/>
            <person name="Murakami T."/>
            <person name="Mori H."/>
            <person name="Ohkuma M."/>
        </authorList>
    </citation>
    <scope>NUCLEOTIDE SEQUENCE</scope>
    <source>
        <strain evidence="2">14EGH31</strain>
    </source>
</reference>
<dbReference type="EMBL" id="JANGBO010000010">
    <property type="protein sequence ID" value="MCQ5062194.1"/>
    <property type="molecule type" value="Genomic_DNA"/>
</dbReference>
<dbReference type="InterPro" id="IPR003741">
    <property type="entry name" value="LUD_dom"/>
</dbReference>
<dbReference type="EMBL" id="PYLQ01000029">
    <property type="protein sequence ID" value="PST36047.1"/>
    <property type="molecule type" value="Genomic_DNA"/>
</dbReference>
<dbReference type="InterPro" id="IPR009501">
    <property type="entry name" value="UCP020269"/>
</dbReference>
<dbReference type="EMBL" id="JAJDKQ010000001">
    <property type="protein sequence ID" value="MCB8560421.1"/>
    <property type="molecule type" value="Genomic_DNA"/>
</dbReference>
<evidence type="ECO:0000313" key="3">
    <source>
        <dbReference type="EMBL" id="MCB8560421.1"/>
    </source>
</evidence>
<protein>
    <submittedName>
        <fullName evidence="5">Lactate utilization protein</fullName>
    </submittedName>
    <submittedName>
        <fullName evidence="2">Membrane protein</fullName>
    </submittedName>
</protein>
<name>A0A2T3FL96_9FIRM</name>
<dbReference type="Proteomes" id="UP000593842">
    <property type="component" value="Chromosome"/>
</dbReference>
<dbReference type="SUPFAM" id="SSF100950">
    <property type="entry name" value="NagB/RpiA/CoA transferase-like"/>
    <property type="match status" value="1"/>
</dbReference>
<reference evidence="4" key="5">
    <citation type="submission" date="2022-06" db="EMBL/GenBank/DDBJ databases">
        <title>Isolation of gut microbiota from human fecal samples.</title>
        <authorList>
            <person name="Pamer E.G."/>
            <person name="Barat B."/>
            <person name="Waligurski E."/>
            <person name="Medina S."/>
            <person name="Paddock L."/>
            <person name="Mostad J."/>
        </authorList>
    </citation>
    <scope>NUCLEOTIDE SEQUENCE</scope>
    <source>
        <strain evidence="4">DFI.6.24</strain>
    </source>
</reference>
<reference evidence="5 6" key="1">
    <citation type="journal article" date="2019" name="Int. J. Syst. Evol. Microbiol.">
        <title>Faecalibacillus intestinalis gen. nov., sp. nov. and Faecalibacillus faecis sp. nov., isolated from human faeces.</title>
        <authorList>
            <person name="Seo B."/>
            <person name="Jeon K."/>
            <person name="Baek I."/>
            <person name="Lee Y.M."/>
            <person name="Baek K."/>
            <person name="Ko G."/>
        </authorList>
    </citation>
    <scope>NUCLEOTIDE SEQUENCE [LARGE SCALE GENOMIC DNA]</scope>
    <source>
        <strain evidence="5 6">SNUG30099</strain>
    </source>
</reference>
<feature type="domain" description="LUD" evidence="1">
    <location>
        <begin position="15"/>
        <end position="206"/>
    </location>
</feature>
<keyword evidence="6" id="KW-1185">Reference proteome</keyword>
<evidence type="ECO:0000313" key="6">
    <source>
        <dbReference type="Proteomes" id="UP000240974"/>
    </source>
</evidence>
<dbReference type="EMBL" id="AP024085">
    <property type="protein sequence ID" value="BCL58338.1"/>
    <property type="molecule type" value="Genomic_DNA"/>
</dbReference>
<dbReference type="Proteomes" id="UP001204814">
    <property type="component" value="Unassembled WGS sequence"/>
</dbReference>
<evidence type="ECO:0000313" key="4">
    <source>
        <dbReference type="EMBL" id="MCQ5062194.1"/>
    </source>
</evidence>
<dbReference type="PIRSF" id="PIRSF020269">
    <property type="entry name" value="DUF1121"/>
    <property type="match status" value="1"/>
</dbReference>
<evidence type="ECO:0000313" key="2">
    <source>
        <dbReference type="EMBL" id="BCL58338.1"/>
    </source>
</evidence>
<evidence type="ECO:0000313" key="5">
    <source>
        <dbReference type="EMBL" id="PST36047.1"/>
    </source>
</evidence>
<proteinExistence type="predicted"/>
<dbReference type="Proteomes" id="UP000240974">
    <property type="component" value="Unassembled WGS sequence"/>
</dbReference>
<organism evidence="5 6">
    <name type="scientific">Faecalibacillus intestinalis</name>
    <dbReference type="NCBI Taxonomy" id="1982626"/>
    <lineage>
        <taxon>Bacteria</taxon>
        <taxon>Bacillati</taxon>
        <taxon>Bacillota</taxon>
        <taxon>Erysipelotrichia</taxon>
        <taxon>Erysipelotrichales</taxon>
        <taxon>Coprobacillaceae</taxon>
        <taxon>Faecalibacillus</taxon>
    </lineage>
</organism>
<reference evidence="7" key="3">
    <citation type="submission" date="2020-09" db="EMBL/GenBank/DDBJ databases">
        <title>Complete genome sequencing of Faecalibacillus intestinalis strain 14EGH31.</title>
        <authorList>
            <person name="Sakamoto M."/>
            <person name="Murakami T."/>
            <person name="Mori H."/>
        </authorList>
    </citation>
    <scope>NUCLEOTIDE SEQUENCE [LARGE SCALE GENOMIC DNA]</scope>
    <source>
        <strain evidence="7">14EGH31</strain>
    </source>
</reference>
<dbReference type="Proteomes" id="UP001197827">
    <property type="component" value="Unassembled WGS sequence"/>
</dbReference>
<dbReference type="AlphaFoldDB" id="A0A2T3FL96"/>
<dbReference type="RefSeq" id="WP_107030628.1">
    <property type="nucleotide sequence ID" value="NZ_AP024085.1"/>
</dbReference>
<evidence type="ECO:0000313" key="7">
    <source>
        <dbReference type="Proteomes" id="UP000593842"/>
    </source>
</evidence>
<dbReference type="Pfam" id="PF02589">
    <property type="entry name" value="LUD_dom"/>
    <property type="match status" value="1"/>
</dbReference>
<sequence length="212" mass="24054">MDQNIQKILEIKNKKMQKAFNQNHIELLFLDNKQELLNYLDSLLKDDQTVGVGGSMTLFETGVINYLRNKPVRFLDRYQEGLSRDEIEDVFHQSLLADVYLTSSNAIDRNGNLYNIDGNGNRVAAMIYGPKKVIVIVGMNKIFDDEDSAIQHIKNISCPANALRLHKNTPCVQVGKCVDCQSDDRICSAYVKIARQPLSRMTVLVINEELGY</sequence>
<dbReference type="KEGG" id="fit:Fi14EGH31_20500"/>